<keyword evidence="4 8" id="KW-0378">Hydrolase</keyword>
<comment type="domain">
    <text evidence="8">Has four distinct domains: an N-terminal nucleotidyltransferase (NT) domain responsible for UTase activity, a central HD domain that encodes UR activity, and two C-terminal ACT domains that seem to have a role in glutamine sensing.</text>
</comment>
<dbReference type="InterPro" id="IPR003607">
    <property type="entry name" value="HD/PDEase_dom"/>
</dbReference>
<evidence type="ECO:0000256" key="4">
    <source>
        <dbReference type="ARBA" id="ARBA00022801"/>
    </source>
</evidence>
<evidence type="ECO:0000256" key="7">
    <source>
        <dbReference type="ARBA" id="ARBA00047968"/>
    </source>
</evidence>
<keyword evidence="1 8" id="KW-0808">Transferase</keyword>
<evidence type="ECO:0000256" key="3">
    <source>
        <dbReference type="ARBA" id="ARBA00022737"/>
    </source>
</evidence>
<evidence type="ECO:0000256" key="8">
    <source>
        <dbReference type="HAMAP-Rule" id="MF_00277"/>
    </source>
</evidence>
<dbReference type="InterPro" id="IPR043519">
    <property type="entry name" value="NT_sf"/>
</dbReference>
<dbReference type="SUPFAM" id="SSF55021">
    <property type="entry name" value="ACT-like"/>
    <property type="match status" value="1"/>
</dbReference>
<comment type="cofactor">
    <cofactor evidence="8">
        <name>Mg(2+)</name>
        <dbReference type="ChEBI" id="CHEBI:18420"/>
    </cofactor>
</comment>
<dbReference type="RefSeq" id="WP_263075716.1">
    <property type="nucleotide sequence ID" value="NZ_CP089977.1"/>
</dbReference>
<dbReference type="EMBL" id="CP089977">
    <property type="protein sequence ID" value="UXZ04232.1"/>
    <property type="molecule type" value="Genomic_DNA"/>
</dbReference>
<evidence type="ECO:0000256" key="6">
    <source>
        <dbReference type="ARBA" id="ARBA00023268"/>
    </source>
</evidence>
<feature type="region of interest" description="Uridylyltransferase" evidence="8">
    <location>
        <begin position="1"/>
        <end position="341"/>
    </location>
</feature>
<dbReference type="Pfam" id="PF08335">
    <property type="entry name" value="GlnD_UR_UTase"/>
    <property type="match status" value="1"/>
</dbReference>
<comment type="caution">
    <text evidence="8">Lacks conserved residue(s) required for the propagation of feature annotation.</text>
</comment>
<comment type="activity regulation">
    <text evidence="8">Uridylyltransferase (UTase) activity is inhibited by glutamine, while glutamine activates uridylyl-removing (UR) activity.</text>
</comment>
<evidence type="ECO:0000259" key="9">
    <source>
        <dbReference type="PROSITE" id="PS51671"/>
    </source>
</evidence>
<dbReference type="InterPro" id="IPR006674">
    <property type="entry name" value="HD_domain"/>
</dbReference>
<comment type="similarity">
    <text evidence="8">Belongs to the GlnD family.</text>
</comment>
<evidence type="ECO:0000256" key="5">
    <source>
        <dbReference type="ARBA" id="ARBA00022842"/>
    </source>
</evidence>
<dbReference type="CDD" id="cd04900">
    <property type="entry name" value="ACT_UUR-like_1"/>
    <property type="match status" value="1"/>
</dbReference>
<dbReference type="Proteomes" id="UP001063782">
    <property type="component" value="Chromosome"/>
</dbReference>
<dbReference type="PANTHER" id="PTHR47320:SF1">
    <property type="entry name" value="BIFUNCTIONAL URIDYLYLTRANSFERASE_URIDYLYL-REMOVING ENZYME"/>
    <property type="match status" value="1"/>
</dbReference>
<dbReference type="Pfam" id="PF01966">
    <property type="entry name" value="HD"/>
    <property type="match status" value="1"/>
</dbReference>
<dbReference type="PANTHER" id="PTHR47320">
    <property type="entry name" value="BIFUNCTIONAL URIDYLYLTRANSFERASE/URIDYLYL-REMOVING ENZYME"/>
    <property type="match status" value="1"/>
</dbReference>
<dbReference type="SUPFAM" id="SSF109604">
    <property type="entry name" value="HD-domain/PDEase-like"/>
    <property type="match status" value="1"/>
</dbReference>
<evidence type="ECO:0000313" key="12">
    <source>
        <dbReference type="Proteomes" id="UP001063782"/>
    </source>
</evidence>
<protein>
    <recommendedName>
        <fullName evidence="8">Bifunctional uridylyltransferase/uridylyl-removing enzyme</fullName>
        <shortName evidence="8">UTase/UR</shortName>
    </recommendedName>
    <alternativeName>
        <fullName evidence="8">Bifunctional [protein-PII] modification enzyme</fullName>
    </alternativeName>
    <alternativeName>
        <fullName evidence="8">Bifunctional nitrogen sensor protein</fullName>
    </alternativeName>
    <domain>
        <recommendedName>
            <fullName evidence="8">[Protein-PII] uridylyltransferase</fullName>
            <shortName evidence="8">PII uridylyltransferase</shortName>
            <shortName evidence="8">UTase</shortName>
            <ecNumber evidence="8">2.7.7.59</ecNumber>
        </recommendedName>
    </domain>
    <domain>
        <recommendedName>
            <fullName evidence="8">[Protein-PII]-UMP uridylyl-removing enzyme</fullName>
            <shortName evidence="8">UR</shortName>
            <ecNumber evidence="8">3.1.4.-</ecNumber>
        </recommendedName>
    </domain>
</protein>
<evidence type="ECO:0000256" key="1">
    <source>
        <dbReference type="ARBA" id="ARBA00022679"/>
    </source>
</evidence>
<reference evidence="11" key="1">
    <citation type="submission" date="2021-12" db="EMBL/GenBank/DDBJ databases">
        <title>taxonomy of Moraxella sp. ZY201224.</title>
        <authorList>
            <person name="Li F."/>
        </authorList>
    </citation>
    <scope>NUCLEOTIDE SEQUENCE</scope>
    <source>
        <strain evidence="11">ZY201224</strain>
    </source>
</reference>
<keyword evidence="2 8" id="KW-0548">Nucleotidyltransferase</keyword>
<keyword evidence="6 8" id="KW-0511">Multifunctional enzyme</keyword>
<dbReference type="HAMAP" id="MF_00277">
    <property type="entry name" value="PII_uridylyl_transf"/>
    <property type="match status" value="1"/>
</dbReference>
<comment type="catalytic activity">
    <reaction evidence="8">
        <text>[protein-PII]-uridylyl-L-tyrosine + H2O = [protein-PII]-L-tyrosine + UMP + H(+)</text>
        <dbReference type="Rhea" id="RHEA:48600"/>
        <dbReference type="Rhea" id="RHEA-COMP:12147"/>
        <dbReference type="Rhea" id="RHEA-COMP:12148"/>
        <dbReference type="ChEBI" id="CHEBI:15377"/>
        <dbReference type="ChEBI" id="CHEBI:15378"/>
        <dbReference type="ChEBI" id="CHEBI:46858"/>
        <dbReference type="ChEBI" id="CHEBI:57865"/>
        <dbReference type="ChEBI" id="CHEBI:90602"/>
    </reaction>
</comment>
<dbReference type="InterPro" id="IPR005105">
    <property type="entry name" value="GlnD_Uridyltrans_N"/>
</dbReference>
<dbReference type="InterPro" id="IPR045865">
    <property type="entry name" value="ACT-like_dom_sf"/>
</dbReference>
<keyword evidence="3" id="KW-0677">Repeat</keyword>
<feature type="domain" description="ACT" evidence="9">
    <location>
        <begin position="825"/>
        <end position="894"/>
    </location>
</feature>
<gene>
    <name evidence="8 11" type="primary">glnD</name>
    <name evidence="11" type="ORF">LU297_06370</name>
</gene>
<dbReference type="Pfam" id="PF03445">
    <property type="entry name" value="DUF294"/>
    <property type="match status" value="1"/>
</dbReference>
<dbReference type="PROSITE" id="PS51671">
    <property type="entry name" value="ACT"/>
    <property type="match status" value="1"/>
</dbReference>
<comment type="catalytic activity">
    <reaction evidence="7">
        <text>guanosine 3',5'-bis(diphosphate) + H2O = GDP + diphosphate + H(+)</text>
        <dbReference type="Rhea" id="RHEA:14253"/>
        <dbReference type="ChEBI" id="CHEBI:15377"/>
        <dbReference type="ChEBI" id="CHEBI:15378"/>
        <dbReference type="ChEBI" id="CHEBI:33019"/>
        <dbReference type="ChEBI" id="CHEBI:58189"/>
        <dbReference type="ChEBI" id="CHEBI:77828"/>
        <dbReference type="EC" id="3.1.7.2"/>
    </reaction>
</comment>
<evidence type="ECO:0000313" key="11">
    <source>
        <dbReference type="EMBL" id="UXZ04232.1"/>
    </source>
</evidence>
<dbReference type="PROSITE" id="PS51831">
    <property type="entry name" value="HD"/>
    <property type="match status" value="1"/>
</dbReference>
<dbReference type="InterPro" id="IPR010043">
    <property type="entry name" value="UTase/UR"/>
</dbReference>
<comment type="function">
    <text evidence="8">Modifies, by uridylylation and deuridylylation, the PII regulatory proteins (GlnB and homologs), in response to the nitrogen status of the cell that GlnD senses through the glutamine level. Under low glutamine levels, catalyzes the conversion of the PII proteins and UTP to PII-UMP and PPi, while under higher glutamine levels, GlnD hydrolyzes PII-UMP to PII and UMP (deuridylylation). Thus, controls uridylylation state and activity of the PII proteins, and plays an important role in the regulation of nitrogen metabolism.</text>
</comment>
<dbReference type="CDD" id="cd04899">
    <property type="entry name" value="ACT_ACR-UUR-like_2"/>
    <property type="match status" value="1"/>
</dbReference>
<feature type="domain" description="HD" evidence="10">
    <location>
        <begin position="463"/>
        <end position="578"/>
    </location>
</feature>
<dbReference type="SUPFAM" id="SSF81301">
    <property type="entry name" value="Nucleotidyltransferase"/>
    <property type="match status" value="1"/>
</dbReference>
<comment type="catalytic activity">
    <reaction evidence="8">
        <text>[protein-PII]-L-tyrosine + UTP = [protein-PII]-uridylyl-L-tyrosine + diphosphate</text>
        <dbReference type="Rhea" id="RHEA:13673"/>
        <dbReference type="Rhea" id="RHEA-COMP:12147"/>
        <dbReference type="Rhea" id="RHEA-COMP:12148"/>
        <dbReference type="ChEBI" id="CHEBI:33019"/>
        <dbReference type="ChEBI" id="CHEBI:46398"/>
        <dbReference type="ChEBI" id="CHEBI:46858"/>
        <dbReference type="ChEBI" id="CHEBI:90602"/>
        <dbReference type="EC" id="2.7.7.59"/>
    </reaction>
</comment>
<keyword evidence="5 8" id="KW-0460">Magnesium</keyword>
<evidence type="ECO:0000259" key="10">
    <source>
        <dbReference type="PROSITE" id="PS51831"/>
    </source>
</evidence>
<dbReference type="InterPro" id="IPR002912">
    <property type="entry name" value="ACT_dom"/>
</dbReference>
<dbReference type="EC" id="2.7.7.59" evidence="8"/>
<dbReference type="EC" id="3.1.4.-" evidence="8"/>
<name>A0ABY6F2L0_9GAMM</name>
<organism evidence="11 12">
    <name type="scientific">Moraxella nasicaprae</name>
    <dbReference type="NCBI Taxonomy" id="2904122"/>
    <lineage>
        <taxon>Bacteria</taxon>
        <taxon>Pseudomonadati</taxon>
        <taxon>Pseudomonadota</taxon>
        <taxon>Gammaproteobacteria</taxon>
        <taxon>Moraxellales</taxon>
        <taxon>Moraxellaceae</taxon>
        <taxon>Moraxella</taxon>
    </lineage>
</organism>
<dbReference type="InterPro" id="IPR013546">
    <property type="entry name" value="PII_UdlTrfase/GS_AdlTrfase"/>
</dbReference>
<keyword evidence="12" id="KW-1185">Reference proteome</keyword>
<dbReference type="NCBIfam" id="TIGR01693">
    <property type="entry name" value="UTase_glnD"/>
    <property type="match status" value="1"/>
</dbReference>
<dbReference type="SMART" id="SM00471">
    <property type="entry name" value="HDc"/>
    <property type="match status" value="1"/>
</dbReference>
<proteinExistence type="inferred from homology"/>
<dbReference type="PIRSF" id="PIRSF006288">
    <property type="entry name" value="PII_uridyltransf"/>
    <property type="match status" value="1"/>
</dbReference>
<evidence type="ECO:0000256" key="2">
    <source>
        <dbReference type="ARBA" id="ARBA00022695"/>
    </source>
</evidence>
<dbReference type="SUPFAM" id="SSF81593">
    <property type="entry name" value="Nucleotidyltransferase substrate binding subunit/domain"/>
    <property type="match status" value="1"/>
</dbReference>
<sequence length="894" mass="100705">MPNTCFATLIDTANQIGLAITPLPTQADTAQIRSWLHHLNQSLHSHLSALGLTATNCIKQTIDIRTQAIDAILVQLYHQHQLPNTCALLAVGGYGRGELLPASDVDILLIGQDIDQHQSSIEAFVAALWDIGITPAIAVRNPDDTTLAIKDHTIATALLESRHLTGDVRWLDFCQQAINTHWQLANFCRVKLDESKARYVLYNATEYNLEPNIKNAPGGLRDIHIIGWLAKFLDSDKQTDFIHADEAATLQNAQAFLWLLRHHLHTITARGEDRLLFDHQKSLVATLGLCQQMHDHHALTAALETLMREYYRHAMQVAALSELLCDYIKQNYLPSNPVITKIDEDFCQITDTDGQYIATYQTDIFFKKPHYLLQIFLIMGKLGIKKIHAKTLRAIGHACHLIDDNYRNNPQHQQLFLANLQENNYLFHRLRLMKRCGVLGGYLPAFVKITGLMQYDLFHRYTVDAHTLLLIRVLHRFLDDAYADKYDLVSQVYQSIQRKDILAIAAVFHDIAKGRNGDHSQLGAVDAALFCQSHGMNDEDTNFITWLVQEHLTMSLTAQKKDISDPQIIADFAEFCGSITRLNYLYVLTVADMNATNSQLWNSWRASLLKQLYINTHRALSLGLATLNQATVIKDRQDKAKELLPNIADDTLDTLWQSFDDEYFFKQKPADIAWQADELLAHQDTLQAGTPIIALRRHTDLSLGGIQLLICSPDQENLFASTVCALDKLGLSVLDASIFTATLNGISTALDSYVLIDRLTSTHQPALLDDPHRQQQLITQLMDALRHQTCQVPSVFTTASFKHFAIPTQVHFSIVKTLAYQGLHQMQLITKDRPSLLAQLGLIFQTMHIEVHGARITTLGERAEDIFYLSGKQGRTLDEDTLAQLKNQIIAALA</sequence>
<accession>A0ABY6F2L0</accession>
<dbReference type="GO" id="GO:0008773">
    <property type="term" value="F:[protein-PII] uridylyltransferase activity"/>
    <property type="evidence" value="ECO:0007669"/>
    <property type="project" value="UniProtKB-EC"/>
</dbReference>